<keyword evidence="2" id="KW-1185">Reference proteome</keyword>
<proteinExistence type="predicted"/>
<accession>A0A7J6WWK7</accession>
<dbReference type="EMBL" id="JABWDY010008927">
    <property type="protein sequence ID" value="KAF5201821.1"/>
    <property type="molecule type" value="Genomic_DNA"/>
</dbReference>
<dbReference type="Proteomes" id="UP000554482">
    <property type="component" value="Unassembled WGS sequence"/>
</dbReference>
<dbReference type="AlphaFoldDB" id="A0A7J6WWK7"/>
<evidence type="ECO:0000313" key="2">
    <source>
        <dbReference type="Proteomes" id="UP000554482"/>
    </source>
</evidence>
<sequence length="94" mass="10474">MTGFYTPSRAGLINAPFFPIHRGDSSFCFVWVPREHYKAIDCVSCVIHCLKFRVNPAINYHGKQVLEADIESCESYTADGGELNDCVAVEGINM</sequence>
<dbReference type="OrthoDB" id="2003590at2759"/>
<name>A0A7J6WWK7_THATH</name>
<gene>
    <name evidence="1" type="ORF">FRX31_008592</name>
</gene>
<comment type="caution">
    <text evidence="1">The sequence shown here is derived from an EMBL/GenBank/DDBJ whole genome shotgun (WGS) entry which is preliminary data.</text>
</comment>
<evidence type="ECO:0000313" key="1">
    <source>
        <dbReference type="EMBL" id="KAF5201821.1"/>
    </source>
</evidence>
<organism evidence="1 2">
    <name type="scientific">Thalictrum thalictroides</name>
    <name type="common">Rue-anemone</name>
    <name type="synonym">Anemone thalictroides</name>
    <dbReference type="NCBI Taxonomy" id="46969"/>
    <lineage>
        <taxon>Eukaryota</taxon>
        <taxon>Viridiplantae</taxon>
        <taxon>Streptophyta</taxon>
        <taxon>Embryophyta</taxon>
        <taxon>Tracheophyta</taxon>
        <taxon>Spermatophyta</taxon>
        <taxon>Magnoliopsida</taxon>
        <taxon>Ranunculales</taxon>
        <taxon>Ranunculaceae</taxon>
        <taxon>Thalictroideae</taxon>
        <taxon>Thalictrum</taxon>
    </lineage>
</organism>
<protein>
    <submittedName>
        <fullName evidence="1">Uncharacterized protein</fullName>
    </submittedName>
</protein>
<reference evidence="1 2" key="1">
    <citation type="submission" date="2020-06" db="EMBL/GenBank/DDBJ databases">
        <title>Transcriptomic and genomic resources for Thalictrum thalictroides and T. hernandezii: Facilitating candidate gene discovery in an emerging model plant lineage.</title>
        <authorList>
            <person name="Arias T."/>
            <person name="Riano-Pachon D.M."/>
            <person name="Di Stilio V.S."/>
        </authorList>
    </citation>
    <scope>NUCLEOTIDE SEQUENCE [LARGE SCALE GENOMIC DNA]</scope>
    <source>
        <strain evidence="2">cv. WT478/WT964</strain>
        <tissue evidence="1">Leaves</tissue>
    </source>
</reference>